<evidence type="ECO:0000256" key="4">
    <source>
        <dbReference type="ARBA" id="ARBA00022634"/>
    </source>
</evidence>
<dbReference type="InterPro" id="IPR001357">
    <property type="entry name" value="BRCT_dom"/>
</dbReference>
<feature type="binding site" evidence="15">
    <location>
        <position position="181"/>
    </location>
    <ligand>
        <name>Mg(2+)</name>
        <dbReference type="ChEBI" id="CHEBI:18420"/>
        <label>1</label>
    </ligand>
</feature>
<evidence type="ECO:0000256" key="1">
    <source>
        <dbReference type="ARBA" id="ARBA00004123"/>
    </source>
</evidence>
<dbReference type="Gene3D" id="3.40.1170.60">
    <property type="match status" value="1"/>
</dbReference>
<feature type="region of interest" description="Disordered" evidence="16">
    <location>
        <begin position="634"/>
        <end position="656"/>
    </location>
</feature>
<keyword evidence="12" id="KW-0539">Nucleus</keyword>
<dbReference type="Gene3D" id="3.30.70.270">
    <property type="match status" value="1"/>
</dbReference>
<keyword evidence="7 15" id="KW-0479">Metal-binding</keyword>
<feature type="binding site" evidence="15">
    <location>
        <position position="281"/>
    </location>
    <ligand>
        <name>Mg(2+)</name>
        <dbReference type="ChEBI" id="CHEBI:18420"/>
        <label>1</label>
    </ligand>
</feature>
<dbReference type="PIRSF" id="PIRSF036573">
    <property type="entry name" value="REV1"/>
    <property type="match status" value="1"/>
</dbReference>
<name>A0A8H7VSN4_9FUNG</name>
<dbReference type="SUPFAM" id="SSF56672">
    <property type="entry name" value="DNA/RNA polymerases"/>
    <property type="match status" value="1"/>
</dbReference>
<evidence type="ECO:0000256" key="7">
    <source>
        <dbReference type="ARBA" id="ARBA00022723"/>
    </source>
</evidence>
<evidence type="ECO:0000256" key="6">
    <source>
        <dbReference type="ARBA" id="ARBA00022695"/>
    </source>
</evidence>
<protein>
    <recommendedName>
        <fullName evidence="3">DNA repair protein REV1</fullName>
    </recommendedName>
    <alternativeName>
        <fullName evidence="14">Reversionless protein 1</fullName>
    </alternativeName>
</protein>
<comment type="similarity">
    <text evidence="2">Belongs to the DNA polymerase type-Y family.</text>
</comment>
<evidence type="ECO:0000313" key="20">
    <source>
        <dbReference type="Proteomes" id="UP000613177"/>
    </source>
</evidence>
<feature type="binding site" evidence="15">
    <location>
        <position position="280"/>
    </location>
    <ligand>
        <name>Mg(2+)</name>
        <dbReference type="ChEBI" id="CHEBI:18420"/>
        <label>1</label>
    </ligand>
</feature>
<dbReference type="Proteomes" id="UP000613177">
    <property type="component" value="Unassembled WGS sequence"/>
</dbReference>
<dbReference type="GO" id="GO:0070987">
    <property type="term" value="P:error-free translesion synthesis"/>
    <property type="evidence" value="ECO:0007669"/>
    <property type="project" value="TreeGrafter"/>
</dbReference>
<dbReference type="InterPro" id="IPR038401">
    <property type="entry name" value="Rev1_C_sf"/>
</dbReference>
<dbReference type="PROSITE" id="PS50172">
    <property type="entry name" value="BRCT"/>
    <property type="match status" value="1"/>
</dbReference>
<dbReference type="GO" id="GO:0003887">
    <property type="term" value="F:DNA-directed DNA polymerase activity"/>
    <property type="evidence" value="ECO:0007669"/>
    <property type="project" value="InterPro"/>
</dbReference>
<dbReference type="GO" id="GO:0005634">
    <property type="term" value="C:nucleus"/>
    <property type="evidence" value="ECO:0007669"/>
    <property type="project" value="UniProtKB-SubCell"/>
</dbReference>
<dbReference type="PROSITE" id="PS50173">
    <property type="entry name" value="UMUC"/>
    <property type="match status" value="1"/>
</dbReference>
<dbReference type="InterPro" id="IPR053848">
    <property type="entry name" value="IMS_HHH_1"/>
</dbReference>
<dbReference type="Pfam" id="PF16589">
    <property type="entry name" value="BRCT_2"/>
    <property type="match status" value="1"/>
</dbReference>
<dbReference type="Pfam" id="PF21999">
    <property type="entry name" value="IMS_HHH_1"/>
    <property type="match status" value="1"/>
</dbReference>
<dbReference type="InterPro" id="IPR031991">
    <property type="entry name" value="Rev1_C"/>
</dbReference>
<dbReference type="GO" id="GO:0046872">
    <property type="term" value="F:metal ion binding"/>
    <property type="evidence" value="ECO:0007669"/>
    <property type="project" value="UniProtKB-KW"/>
</dbReference>
<dbReference type="InterPro" id="IPR017961">
    <property type="entry name" value="DNA_pol_Y-fam_little_finger"/>
</dbReference>
<proteinExistence type="inferred from homology"/>
<feature type="non-terminal residue" evidence="19">
    <location>
        <position position="802"/>
    </location>
</feature>
<evidence type="ECO:0000256" key="15">
    <source>
        <dbReference type="PIRSR" id="PIRSR036573-2"/>
    </source>
</evidence>
<dbReference type="FunFam" id="3.40.50.10190:FF:000011">
    <property type="entry name" value="DNA repair protein REV1"/>
    <property type="match status" value="1"/>
</dbReference>
<dbReference type="GO" id="GO:0042276">
    <property type="term" value="P:error-prone translesion synthesis"/>
    <property type="evidence" value="ECO:0007669"/>
    <property type="project" value="InterPro"/>
</dbReference>
<keyword evidence="5" id="KW-0808">Transferase</keyword>
<reference evidence="19" key="1">
    <citation type="submission" date="2021-01" db="EMBL/GenBank/DDBJ databases">
        <title>Metabolic potential, ecology and presence of endohyphal bacteria is reflected in genomic diversity of Mucoromycotina.</title>
        <authorList>
            <person name="Muszewska A."/>
            <person name="Okrasinska A."/>
            <person name="Steczkiewicz K."/>
            <person name="Drgas O."/>
            <person name="Orlowska M."/>
            <person name="Perlinska-Lenart U."/>
            <person name="Aleksandrzak-Piekarczyk T."/>
            <person name="Szatraj K."/>
            <person name="Zielenkiewicz U."/>
            <person name="Pilsyk S."/>
            <person name="Malc E."/>
            <person name="Mieczkowski P."/>
            <person name="Kruszewska J.S."/>
            <person name="Biernat P."/>
            <person name="Pawlowska J."/>
        </authorList>
    </citation>
    <scope>NUCLEOTIDE SEQUENCE</scope>
    <source>
        <strain evidence="19">WA0000018081</strain>
    </source>
</reference>
<dbReference type="Pfam" id="PF16727">
    <property type="entry name" value="REV1_C"/>
    <property type="match status" value="1"/>
</dbReference>
<keyword evidence="6" id="KW-0548">Nucleotidyltransferase</keyword>
<dbReference type="Gene3D" id="6.10.250.1490">
    <property type="match status" value="1"/>
</dbReference>
<dbReference type="EMBL" id="JAEPRE010000233">
    <property type="protein sequence ID" value="KAG2229942.1"/>
    <property type="molecule type" value="Genomic_DNA"/>
</dbReference>
<evidence type="ECO:0000256" key="12">
    <source>
        <dbReference type="ARBA" id="ARBA00023242"/>
    </source>
</evidence>
<dbReference type="PANTHER" id="PTHR45990">
    <property type="entry name" value="DNA REPAIR PROTEIN REV1"/>
    <property type="match status" value="1"/>
</dbReference>
<dbReference type="InterPro" id="IPR001126">
    <property type="entry name" value="UmuC"/>
</dbReference>
<dbReference type="InterPro" id="IPR043128">
    <property type="entry name" value="Rev_trsase/Diguanyl_cyclase"/>
</dbReference>
<comment type="caution">
    <text evidence="19">The sequence shown here is derived from an EMBL/GenBank/DDBJ whole genome shotgun (WGS) entry which is preliminary data.</text>
</comment>
<accession>A0A8H7VSN4</accession>
<dbReference type="SUPFAM" id="SSF100879">
    <property type="entry name" value="Lesion bypass DNA polymerase (Y-family), little finger domain"/>
    <property type="match status" value="1"/>
</dbReference>
<keyword evidence="11" id="KW-0234">DNA repair</keyword>
<evidence type="ECO:0000256" key="11">
    <source>
        <dbReference type="ARBA" id="ARBA00023204"/>
    </source>
</evidence>
<feature type="region of interest" description="Disordered" evidence="16">
    <location>
        <begin position="691"/>
        <end position="711"/>
    </location>
</feature>
<keyword evidence="8" id="KW-0227">DNA damage</keyword>
<dbReference type="InterPro" id="IPR036775">
    <property type="entry name" value="DNA_pol_Y-fam_lit_finger_sf"/>
</dbReference>
<dbReference type="Gene3D" id="1.10.150.20">
    <property type="entry name" value="5' to 3' exonuclease, C-terminal subdomain"/>
    <property type="match status" value="1"/>
</dbReference>
<dbReference type="CDD" id="cd17719">
    <property type="entry name" value="BRCT_Rev1"/>
    <property type="match status" value="1"/>
</dbReference>
<feature type="compositionally biased region" description="Basic and acidic residues" evidence="16">
    <location>
        <begin position="691"/>
        <end position="706"/>
    </location>
</feature>
<organism evidence="19 20">
    <name type="scientific">Thamnidium elegans</name>
    <dbReference type="NCBI Taxonomy" id="101142"/>
    <lineage>
        <taxon>Eukaryota</taxon>
        <taxon>Fungi</taxon>
        <taxon>Fungi incertae sedis</taxon>
        <taxon>Mucoromycota</taxon>
        <taxon>Mucoromycotina</taxon>
        <taxon>Mucoromycetes</taxon>
        <taxon>Mucorales</taxon>
        <taxon>Mucorineae</taxon>
        <taxon>Mucoraceae</taxon>
        <taxon>Thamnidium</taxon>
    </lineage>
</organism>
<evidence type="ECO:0000256" key="3">
    <source>
        <dbReference type="ARBA" id="ARBA00020399"/>
    </source>
</evidence>
<dbReference type="Gene3D" id="3.40.50.10190">
    <property type="entry name" value="BRCT domain"/>
    <property type="match status" value="1"/>
</dbReference>
<dbReference type="Gene3D" id="1.20.58.1280">
    <property type="entry name" value="DNA repair protein Rev1, C-terminal domain"/>
    <property type="match status" value="1"/>
</dbReference>
<dbReference type="FunFam" id="3.30.1490.100:FF:000001">
    <property type="entry name" value="DNA repair protein REV1"/>
    <property type="match status" value="1"/>
</dbReference>
<comment type="subcellular location">
    <subcellularLocation>
        <location evidence="1">Nucleus</location>
    </subcellularLocation>
</comment>
<keyword evidence="4" id="KW-0237">DNA synthesis</keyword>
<dbReference type="GO" id="GO:0017125">
    <property type="term" value="F:deoxycytidyl transferase activity"/>
    <property type="evidence" value="ECO:0007669"/>
    <property type="project" value="TreeGrafter"/>
</dbReference>
<dbReference type="InterPro" id="IPR036420">
    <property type="entry name" value="BRCT_dom_sf"/>
</dbReference>
<dbReference type="SUPFAM" id="SSF52113">
    <property type="entry name" value="BRCT domain"/>
    <property type="match status" value="1"/>
</dbReference>
<gene>
    <name evidence="19" type="ORF">INT48_001208</name>
</gene>
<dbReference type="InterPro" id="IPR012112">
    <property type="entry name" value="REV1"/>
</dbReference>
<evidence type="ECO:0000256" key="13">
    <source>
        <dbReference type="ARBA" id="ARBA00058985"/>
    </source>
</evidence>
<dbReference type="AlphaFoldDB" id="A0A8H7VSN4"/>
<evidence type="ECO:0000256" key="2">
    <source>
        <dbReference type="ARBA" id="ARBA00010945"/>
    </source>
</evidence>
<dbReference type="CDD" id="cd01701">
    <property type="entry name" value="PolY_Rev1"/>
    <property type="match status" value="1"/>
</dbReference>
<feature type="domain" description="UmuC" evidence="18">
    <location>
        <begin position="177"/>
        <end position="357"/>
    </location>
</feature>
<dbReference type="GO" id="GO:0006281">
    <property type="term" value="P:DNA repair"/>
    <property type="evidence" value="ECO:0007669"/>
    <property type="project" value="UniProtKB-KW"/>
</dbReference>
<feature type="domain" description="BRCT" evidence="17">
    <location>
        <begin position="7"/>
        <end position="94"/>
    </location>
</feature>
<evidence type="ECO:0000313" key="19">
    <source>
        <dbReference type="EMBL" id="KAG2229942.1"/>
    </source>
</evidence>
<dbReference type="Pfam" id="PF11799">
    <property type="entry name" value="IMS_C"/>
    <property type="match status" value="1"/>
</dbReference>
<evidence type="ECO:0000256" key="9">
    <source>
        <dbReference type="ARBA" id="ARBA00022842"/>
    </source>
</evidence>
<dbReference type="Pfam" id="PF00817">
    <property type="entry name" value="IMS"/>
    <property type="match status" value="1"/>
</dbReference>
<keyword evidence="10" id="KW-0238">DNA-binding</keyword>
<comment type="function">
    <text evidence="13">Deoxycytidyl transferase involved in DNA repair. Transfers a dCMP residue from dCTP to the 3'-end of a DNA primer in a template-dependent reaction. May assist in the first step in the bypass of abasic lesions by the insertion of a nucleotide opposite the lesion. Required for normal induction of mutations by physical and chemical agents. Involved in mitochondrial DNA mutagenesis.</text>
</comment>
<evidence type="ECO:0000256" key="8">
    <source>
        <dbReference type="ARBA" id="ARBA00022763"/>
    </source>
</evidence>
<sequence length="802" mass="91737">VNQSSQEQLPLFEGCSIHINGYTNPPSSELRCMILQHGGDYQHYLKKSSVTHIIATNLTNSKIQEFRAYKVVLPEWITKSIESKQLLPWQNFRLVSQSTAQKELMFTGESLNKNILSNEWVRKTTTVNPEFIKRYYENSRLHHLSVWKGELKEIVTKLQENNLPKKRKIMEDGPRVFMHVDFDCFFASVGIRDRPELKNKPVAVSHSKGFCGDSSSDIASCNYIARTFNIRNGMTVGTAKQLCPQLHVIPYEFEEYRSVSEKFYEILFQYADIMQAVSVDEAILQLNGYHDTLATKIRAEIRETTGCEASIGIGPNILLARLSTKRAKPAGQFYCQTQDDIESLLENTSVSELPGVGYAITQKLKDLNIETITEVRKISKSELQAKLGAKMGQTLFNYSRGIDDRELTTNQKRQSVSAEVNWGLRFEDEENEKTFIEGLSKEVSDRLIKLGLRGKTITLKLMKRKQDATEAAKHLGHGKVDSFSKSNTLANYTDDPTIINKCAYSLLKSFQISFSDVRGIGIQVTRLDNNQETLSPNQDTLKFKAREVLTTGVPATEAPRVQQKEEMIVDYSVYQELPEAVQQELQSNYDLKFQQQQPEKQEDWISELPPWSQVDPASLLALPDTMREQVIEAYGNKKKRQSTPESRTTSLDTSSLSQMEGLSYDVNVWNELPLDVRTELLAEHRLNKQVELKDDGQQKKEKEKTKTSQPSFQGFTDIDDLRKLLNDWVKSTQDEPEIEDVTTMVDFFSELVRAHDLEKPRLLIIYLTYLTKHNSNWKSHIEAIKQTITNVVISIYGYPLQF</sequence>
<keyword evidence="9 15" id="KW-0460">Magnesium</keyword>
<dbReference type="GO" id="GO:0003684">
    <property type="term" value="F:damaged DNA binding"/>
    <property type="evidence" value="ECO:0007669"/>
    <property type="project" value="InterPro"/>
</dbReference>
<dbReference type="InterPro" id="IPR043502">
    <property type="entry name" value="DNA/RNA_pol_sf"/>
</dbReference>
<dbReference type="Gene3D" id="3.30.1490.100">
    <property type="entry name" value="DNA polymerase, Y-family, little finger domain"/>
    <property type="match status" value="1"/>
</dbReference>
<evidence type="ECO:0000259" key="17">
    <source>
        <dbReference type="PROSITE" id="PS50172"/>
    </source>
</evidence>
<dbReference type="PANTHER" id="PTHR45990:SF1">
    <property type="entry name" value="DNA REPAIR PROTEIN REV1"/>
    <property type="match status" value="1"/>
</dbReference>
<evidence type="ECO:0000256" key="16">
    <source>
        <dbReference type="SAM" id="MobiDB-lite"/>
    </source>
</evidence>
<keyword evidence="20" id="KW-1185">Reference proteome</keyword>
<evidence type="ECO:0000256" key="5">
    <source>
        <dbReference type="ARBA" id="ARBA00022679"/>
    </source>
</evidence>
<evidence type="ECO:0000256" key="14">
    <source>
        <dbReference type="ARBA" id="ARBA00081902"/>
    </source>
</evidence>
<evidence type="ECO:0000256" key="10">
    <source>
        <dbReference type="ARBA" id="ARBA00023125"/>
    </source>
</evidence>
<feature type="compositionally biased region" description="Low complexity" evidence="16">
    <location>
        <begin position="646"/>
        <end position="656"/>
    </location>
</feature>
<evidence type="ECO:0000259" key="18">
    <source>
        <dbReference type="PROSITE" id="PS50173"/>
    </source>
</evidence>
<dbReference type="SMART" id="SM00292">
    <property type="entry name" value="BRCT"/>
    <property type="match status" value="1"/>
</dbReference>
<comment type="cofactor">
    <cofactor evidence="15">
        <name>Mg(2+)</name>
        <dbReference type="ChEBI" id="CHEBI:18420"/>
    </cofactor>
    <text evidence="15">Binds 2 magnesium ions.</text>
</comment>